<sequence length="71" mass="7987">MSTFTPASQTATAPVNGFIPQANQWVRLRDRISEYSAEEALLLCENADGSWVAWVPDHGETQLQREQLLKL</sequence>
<name>A0A1Z3HG38_9CYAN</name>
<protein>
    <submittedName>
        <fullName evidence="1">Uncharacterized protein</fullName>
    </submittedName>
</protein>
<dbReference type="AlphaFoldDB" id="A0A1Z3HG38"/>
<dbReference type="STRING" id="1641165.XM38_23445"/>
<dbReference type="OrthoDB" id="573945at2"/>
<evidence type="ECO:0000313" key="1">
    <source>
        <dbReference type="EMBL" id="ASC69226.1"/>
    </source>
</evidence>
<proteinExistence type="predicted"/>
<dbReference type="KEGG" id="hhg:XM38_001520"/>
<keyword evidence="2" id="KW-1185">Reference proteome</keyword>
<organism evidence="1 2">
    <name type="scientific">Halomicronema hongdechloris C2206</name>
    <dbReference type="NCBI Taxonomy" id="1641165"/>
    <lineage>
        <taxon>Bacteria</taxon>
        <taxon>Bacillati</taxon>
        <taxon>Cyanobacteriota</taxon>
        <taxon>Cyanophyceae</taxon>
        <taxon>Nodosilineales</taxon>
        <taxon>Nodosilineaceae</taxon>
        <taxon>Halomicronema</taxon>
    </lineage>
</organism>
<dbReference type="Proteomes" id="UP000191901">
    <property type="component" value="Chromosome"/>
</dbReference>
<gene>
    <name evidence="1" type="ORF">XM38_001520</name>
</gene>
<dbReference type="EMBL" id="CP021983">
    <property type="protein sequence ID" value="ASC69226.1"/>
    <property type="molecule type" value="Genomic_DNA"/>
</dbReference>
<accession>A0A1Z3HG38</accession>
<reference evidence="1 2" key="1">
    <citation type="journal article" date="2016" name="Biochim. Biophys. Acta">
        <title>Characterization of red-shifted phycobilisomes isolated from the chlorophyll f-containing cyanobacterium Halomicronema hongdechloris.</title>
        <authorList>
            <person name="Li Y."/>
            <person name="Lin Y."/>
            <person name="Garvey C.J."/>
            <person name="Birch D."/>
            <person name="Corkery R.W."/>
            <person name="Loughlin P.C."/>
            <person name="Scheer H."/>
            <person name="Willows R.D."/>
            <person name="Chen M."/>
        </authorList>
    </citation>
    <scope>NUCLEOTIDE SEQUENCE [LARGE SCALE GENOMIC DNA]</scope>
    <source>
        <strain evidence="1 2">C2206</strain>
    </source>
</reference>
<dbReference type="RefSeq" id="WP_080813252.1">
    <property type="nucleotide sequence ID" value="NZ_CP021983.2"/>
</dbReference>
<evidence type="ECO:0000313" key="2">
    <source>
        <dbReference type="Proteomes" id="UP000191901"/>
    </source>
</evidence>